<organism evidence="1 2">
    <name type="scientific">Rhododendron molle</name>
    <name type="common">Chinese azalea</name>
    <name type="synonym">Azalea mollis</name>
    <dbReference type="NCBI Taxonomy" id="49168"/>
    <lineage>
        <taxon>Eukaryota</taxon>
        <taxon>Viridiplantae</taxon>
        <taxon>Streptophyta</taxon>
        <taxon>Embryophyta</taxon>
        <taxon>Tracheophyta</taxon>
        <taxon>Spermatophyta</taxon>
        <taxon>Magnoliopsida</taxon>
        <taxon>eudicotyledons</taxon>
        <taxon>Gunneridae</taxon>
        <taxon>Pentapetalae</taxon>
        <taxon>asterids</taxon>
        <taxon>Ericales</taxon>
        <taxon>Ericaceae</taxon>
        <taxon>Ericoideae</taxon>
        <taxon>Rhodoreae</taxon>
        <taxon>Rhododendron</taxon>
    </lineage>
</organism>
<dbReference type="EMBL" id="CM046391">
    <property type="protein sequence ID" value="KAI8560453.1"/>
    <property type="molecule type" value="Genomic_DNA"/>
</dbReference>
<dbReference type="Proteomes" id="UP001062846">
    <property type="component" value="Chromosome 4"/>
</dbReference>
<reference evidence="1" key="1">
    <citation type="submission" date="2022-02" db="EMBL/GenBank/DDBJ databases">
        <title>Plant Genome Project.</title>
        <authorList>
            <person name="Zhang R.-G."/>
        </authorList>
    </citation>
    <scope>NUCLEOTIDE SEQUENCE</scope>
    <source>
        <strain evidence="1">AT1</strain>
    </source>
</reference>
<gene>
    <name evidence="1" type="ORF">RHMOL_Rhmol04G0256500</name>
</gene>
<comment type="caution">
    <text evidence="1">The sequence shown here is derived from an EMBL/GenBank/DDBJ whole genome shotgun (WGS) entry which is preliminary data.</text>
</comment>
<keyword evidence="2" id="KW-1185">Reference proteome</keyword>
<accession>A0ACC0P6T8</accession>
<proteinExistence type="predicted"/>
<sequence>MLDKHLRLILCETCTSMTSTSSSSLVGPTQARLLAGPASYFRLVQALIPPVTTLSS</sequence>
<evidence type="ECO:0000313" key="1">
    <source>
        <dbReference type="EMBL" id="KAI8560453.1"/>
    </source>
</evidence>
<protein>
    <submittedName>
        <fullName evidence="1">Uncharacterized protein</fullName>
    </submittedName>
</protein>
<evidence type="ECO:0000313" key="2">
    <source>
        <dbReference type="Proteomes" id="UP001062846"/>
    </source>
</evidence>
<name>A0ACC0P6T8_RHOML</name>